<sequence>MSSSPAPAPTPEPPRLSLPDSEPAWALTRDDVLLQLEHEPTFVIISAGDPTRPFGRVPAFTLYRDGTVLFTRDSEQRRGLFRYSVFEWAARDHIEHVRALGVARMRSYLDECNPAPHRPVCAADASITILRTRLPDGSLHEVRNYNGFAARLAAQLHAVYDRIARLAAPRTGVDLYLPHAATLFVRRIAAPSDLDDAELARARPWPLDADWLSRTAASGAQVIEIPQIRAIIAATGTNTPHNQLFVLGEAFVRVSMVPWLPGHDHRAALDRRDMPR</sequence>
<comment type="caution">
    <text evidence="2">The sequence shown here is derived from an EMBL/GenBank/DDBJ whole genome shotgun (WGS) entry which is preliminary data.</text>
</comment>
<feature type="region of interest" description="Disordered" evidence="1">
    <location>
        <begin position="1"/>
        <end position="21"/>
    </location>
</feature>
<accession>A0A9X3IU35</accession>
<feature type="compositionally biased region" description="Pro residues" evidence="1">
    <location>
        <begin position="1"/>
        <end position="16"/>
    </location>
</feature>
<proteinExistence type="predicted"/>
<keyword evidence="3" id="KW-1185">Reference proteome</keyword>
<dbReference type="AlphaFoldDB" id="A0A9X3IU35"/>
<dbReference type="RefSeq" id="WP_267766245.1">
    <property type="nucleotide sequence ID" value="NZ_JAPNKE010000002.1"/>
</dbReference>
<evidence type="ECO:0000313" key="2">
    <source>
        <dbReference type="EMBL" id="MCY1004677.1"/>
    </source>
</evidence>
<evidence type="ECO:0000256" key="1">
    <source>
        <dbReference type="SAM" id="MobiDB-lite"/>
    </source>
</evidence>
<reference evidence="2" key="1">
    <citation type="submission" date="2022-11" db="EMBL/GenBank/DDBJ databases">
        <title>Minimal conservation of predation-associated metabolite biosynthetic gene clusters underscores biosynthetic potential of Myxococcota including descriptions for ten novel species: Archangium lansinium sp. nov., Myxococcus landrumus sp. nov., Nannocystis bai.</title>
        <authorList>
            <person name="Ahearne A."/>
            <person name="Stevens C."/>
            <person name="Phillips K."/>
        </authorList>
    </citation>
    <scope>NUCLEOTIDE SEQUENCE</scope>
    <source>
        <strain evidence="2">Na p29</strain>
    </source>
</reference>
<gene>
    <name evidence="2" type="ORF">OV079_03645</name>
</gene>
<evidence type="ECO:0000313" key="3">
    <source>
        <dbReference type="Proteomes" id="UP001150924"/>
    </source>
</evidence>
<organism evidence="2 3">
    <name type="scientific">Nannocystis pusilla</name>
    <dbReference type="NCBI Taxonomy" id="889268"/>
    <lineage>
        <taxon>Bacteria</taxon>
        <taxon>Pseudomonadati</taxon>
        <taxon>Myxococcota</taxon>
        <taxon>Polyangia</taxon>
        <taxon>Nannocystales</taxon>
        <taxon>Nannocystaceae</taxon>
        <taxon>Nannocystis</taxon>
    </lineage>
</organism>
<protein>
    <submittedName>
        <fullName evidence="2">Uncharacterized protein</fullName>
    </submittedName>
</protein>
<name>A0A9X3IU35_9BACT</name>
<dbReference type="EMBL" id="JAPNKE010000002">
    <property type="protein sequence ID" value="MCY1004677.1"/>
    <property type="molecule type" value="Genomic_DNA"/>
</dbReference>
<dbReference type="Proteomes" id="UP001150924">
    <property type="component" value="Unassembled WGS sequence"/>
</dbReference>